<gene>
    <name evidence="1" type="ORF">CAL65_20075</name>
</gene>
<evidence type="ECO:0000313" key="1">
    <source>
        <dbReference type="EMBL" id="RFA32267.1"/>
    </source>
</evidence>
<reference evidence="2" key="1">
    <citation type="submission" date="2017-05" db="EMBL/GenBank/DDBJ databases">
        <authorList>
            <person name="Sharma S."/>
            <person name="Sidhu C."/>
            <person name="Pinnaka A.K."/>
        </authorList>
    </citation>
    <scope>NUCLEOTIDE SEQUENCE [LARGE SCALE GENOMIC DNA]</scope>
    <source>
        <strain evidence="2">AK93</strain>
    </source>
</reference>
<evidence type="ECO:0008006" key="3">
    <source>
        <dbReference type="Google" id="ProtNLM"/>
    </source>
</evidence>
<evidence type="ECO:0000313" key="2">
    <source>
        <dbReference type="Proteomes" id="UP000256763"/>
    </source>
</evidence>
<dbReference type="AlphaFoldDB" id="A0A3E0WJJ3"/>
<dbReference type="Proteomes" id="UP000256763">
    <property type="component" value="Unassembled WGS sequence"/>
</dbReference>
<protein>
    <recommendedName>
        <fullName evidence="3">Flavodoxin-like domain-containing protein</fullName>
    </recommendedName>
</protein>
<keyword evidence="2" id="KW-1185">Reference proteome</keyword>
<organism evidence="1 2">
    <name type="scientific">Alkalilimnicola ehrlichii</name>
    <dbReference type="NCBI Taxonomy" id="351052"/>
    <lineage>
        <taxon>Bacteria</taxon>
        <taxon>Pseudomonadati</taxon>
        <taxon>Pseudomonadota</taxon>
        <taxon>Gammaproteobacteria</taxon>
        <taxon>Chromatiales</taxon>
        <taxon>Ectothiorhodospiraceae</taxon>
        <taxon>Alkalilimnicola</taxon>
    </lineage>
</organism>
<dbReference type="SUPFAM" id="SSF52218">
    <property type="entry name" value="Flavoproteins"/>
    <property type="match status" value="1"/>
</dbReference>
<comment type="caution">
    <text evidence="1">The sequence shown here is derived from an EMBL/GenBank/DDBJ whole genome shotgun (WGS) entry which is preliminary data.</text>
</comment>
<name>A0A3E0WJJ3_9GAMM</name>
<accession>A0A3E0WJJ3</accession>
<dbReference type="RefSeq" id="WP_116348480.1">
    <property type="nucleotide sequence ID" value="NZ_NFZW01000032.1"/>
</dbReference>
<dbReference type="EMBL" id="NFZW01000032">
    <property type="protein sequence ID" value="RFA32267.1"/>
    <property type="molecule type" value="Genomic_DNA"/>
</dbReference>
<sequence length="103" mass="11232">MSTLVVYYTAPGEDREVAEAVARESGAETEFIREVHTAEGLFGFNKNVLWGGPAEEDIGEPTHDPSTYDLVAIGSSVENGHITAPVEAFVKAYRDDLPRVAFF</sequence>
<dbReference type="Gene3D" id="3.40.50.360">
    <property type="match status" value="1"/>
</dbReference>
<proteinExistence type="predicted"/>
<dbReference type="InterPro" id="IPR029039">
    <property type="entry name" value="Flavoprotein-like_sf"/>
</dbReference>